<dbReference type="AlphaFoldDB" id="A0A1I1GFF4"/>
<dbReference type="STRING" id="283737.SAMN05660453_1057"/>
<name>A0A1I1GFF4_9LACO</name>
<evidence type="ECO:0000313" key="1">
    <source>
        <dbReference type="EMBL" id="SFC10135.1"/>
    </source>
</evidence>
<protein>
    <submittedName>
        <fullName evidence="1">Uncharacterized protein</fullName>
    </submittedName>
</protein>
<dbReference type="RefSeq" id="WP_159427791.1">
    <property type="nucleotide sequence ID" value="NZ_FOLI01000005.1"/>
</dbReference>
<dbReference type="EMBL" id="FOLI01000005">
    <property type="protein sequence ID" value="SFC10135.1"/>
    <property type="molecule type" value="Genomic_DNA"/>
</dbReference>
<evidence type="ECO:0000313" key="2">
    <source>
        <dbReference type="Proteomes" id="UP000199376"/>
    </source>
</evidence>
<gene>
    <name evidence="1" type="ORF">SAMN05660453_1057</name>
</gene>
<dbReference type="Proteomes" id="UP000199376">
    <property type="component" value="Unassembled WGS sequence"/>
</dbReference>
<reference evidence="1 2" key="1">
    <citation type="submission" date="2016-10" db="EMBL/GenBank/DDBJ databases">
        <authorList>
            <person name="de Groot N.N."/>
        </authorList>
    </citation>
    <scope>NUCLEOTIDE SEQUENCE [LARGE SCALE GENOMIC DNA]</scope>
    <source>
        <strain evidence="1 2">DSM 19113</strain>
    </source>
</reference>
<keyword evidence="2" id="KW-1185">Reference proteome</keyword>
<sequence length="51" mass="5818">MTKVLVKNMKSLNNEQLESVYGGGFFFDFGYHSGRAAHALLTNKIPHRKYT</sequence>
<accession>A0A1I1GFF4</accession>
<organism evidence="1 2">
    <name type="scientific">Fructobacillus durionis</name>
    <dbReference type="NCBI Taxonomy" id="283737"/>
    <lineage>
        <taxon>Bacteria</taxon>
        <taxon>Bacillati</taxon>
        <taxon>Bacillota</taxon>
        <taxon>Bacilli</taxon>
        <taxon>Lactobacillales</taxon>
        <taxon>Lactobacillaceae</taxon>
        <taxon>Fructobacillus</taxon>
    </lineage>
</organism>
<proteinExistence type="predicted"/>